<dbReference type="PROSITE" id="PS00041">
    <property type="entry name" value="HTH_ARAC_FAMILY_1"/>
    <property type="match status" value="1"/>
</dbReference>
<evidence type="ECO:0000259" key="4">
    <source>
        <dbReference type="PROSITE" id="PS01124"/>
    </source>
</evidence>
<dbReference type="AlphaFoldDB" id="A0A2R8AM57"/>
<dbReference type="GO" id="GO:0043565">
    <property type="term" value="F:sequence-specific DNA binding"/>
    <property type="evidence" value="ECO:0007669"/>
    <property type="project" value="InterPro"/>
</dbReference>
<feature type="domain" description="HTH araC/xylS-type" evidence="4">
    <location>
        <begin position="221"/>
        <end position="319"/>
    </location>
</feature>
<dbReference type="InterPro" id="IPR009057">
    <property type="entry name" value="Homeodomain-like_sf"/>
</dbReference>
<dbReference type="InterPro" id="IPR018062">
    <property type="entry name" value="HTH_AraC-typ_CS"/>
</dbReference>
<dbReference type="EMBL" id="OMOI01000001">
    <property type="protein sequence ID" value="SPF77108.1"/>
    <property type="molecule type" value="Genomic_DNA"/>
</dbReference>
<dbReference type="PANTHER" id="PTHR46796">
    <property type="entry name" value="HTH-TYPE TRANSCRIPTIONAL ACTIVATOR RHAS-RELATED"/>
    <property type="match status" value="1"/>
</dbReference>
<dbReference type="OrthoDB" id="7700886at2"/>
<name>A0A2R8AM57_9RHOB</name>
<evidence type="ECO:0000256" key="1">
    <source>
        <dbReference type="ARBA" id="ARBA00023015"/>
    </source>
</evidence>
<dbReference type="Gene3D" id="1.10.10.60">
    <property type="entry name" value="Homeodomain-like"/>
    <property type="match status" value="1"/>
</dbReference>
<proteinExistence type="predicted"/>
<dbReference type="InterPro" id="IPR018060">
    <property type="entry name" value="HTH_AraC"/>
</dbReference>
<dbReference type="SUPFAM" id="SSF46689">
    <property type="entry name" value="Homeodomain-like"/>
    <property type="match status" value="2"/>
</dbReference>
<dbReference type="PROSITE" id="PS01124">
    <property type="entry name" value="HTH_ARAC_FAMILY_2"/>
    <property type="match status" value="1"/>
</dbReference>
<dbReference type="GO" id="GO:0003700">
    <property type="term" value="F:DNA-binding transcription factor activity"/>
    <property type="evidence" value="ECO:0007669"/>
    <property type="project" value="InterPro"/>
</dbReference>
<keyword evidence="6" id="KW-1185">Reference proteome</keyword>
<evidence type="ECO:0000313" key="6">
    <source>
        <dbReference type="Proteomes" id="UP000244911"/>
    </source>
</evidence>
<dbReference type="Proteomes" id="UP000244911">
    <property type="component" value="Unassembled WGS sequence"/>
</dbReference>
<evidence type="ECO:0000256" key="3">
    <source>
        <dbReference type="ARBA" id="ARBA00023163"/>
    </source>
</evidence>
<accession>A0A2R8AM57</accession>
<dbReference type="InterPro" id="IPR050204">
    <property type="entry name" value="AraC_XylS_family_regulators"/>
</dbReference>
<dbReference type="Pfam" id="PF12833">
    <property type="entry name" value="HTH_18"/>
    <property type="match status" value="1"/>
</dbReference>
<organism evidence="5 6">
    <name type="scientific">Aliiroseovarius pelagivivens</name>
    <dbReference type="NCBI Taxonomy" id="1639690"/>
    <lineage>
        <taxon>Bacteria</taxon>
        <taxon>Pseudomonadati</taxon>
        <taxon>Pseudomonadota</taxon>
        <taxon>Alphaproteobacteria</taxon>
        <taxon>Rhodobacterales</taxon>
        <taxon>Paracoccaceae</taxon>
        <taxon>Aliiroseovarius</taxon>
    </lineage>
</organism>
<keyword evidence="1" id="KW-0805">Transcription regulation</keyword>
<keyword evidence="3" id="KW-0804">Transcription</keyword>
<reference evidence="6" key="1">
    <citation type="submission" date="2018-03" db="EMBL/GenBank/DDBJ databases">
        <authorList>
            <person name="Rodrigo-Torres L."/>
            <person name="Arahal R. D."/>
            <person name="Lucena T."/>
        </authorList>
    </citation>
    <scope>NUCLEOTIDE SEQUENCE [LARGE SCALE GENOMIC DNA]</scope>
    <source>
        <strain evidence="6">CECT 8811</strain>
    </source>
</reference>
<dbReference type="RefSeq" id="WP_108857063.1">
    <property type="nucleotide sequence ID" value="NZ_OMOI01000001.1"/>
</dbReference>
<evidence type="ECO:0000313" key="5">
    <source>
        <dbReference type="EMBL" id="SPF77108.1"/>
    </source>
</evidence>
<protein>
    <submittedName>
        <fullName evidence="5">HTH-type transcriptional regulator CdhR</fullName>
    </submittedName>
</protein>
<evidence type="ECO:0000256" key="2">
    <source>
        <dbReference type="ARBA" id="ARBA00023125"/>
    </source>
</evidence>
<dbReference type="SMART" id="SM00342">
    <property type="entry name" value="HTH_ARAC"/>
    <property type="match status" value="1"/>
</dbReference>
<gene>
    <name evidence="5" type="primary">cdhR_4</name>
    <name evidence="5" type="ORF">ALP8811_02131</name>
</gene>
<sequence>MNIQNTLMTPMNDLSAIGPIQGITIIVPDRSHVALASVFRDFFISLDQFTNAETPRDLSVYTLDSCPSHDQAYWRNRTVVFWADFHARWQLDQKQLGRAHQILRLSRQCVLVGGGVFVLCKSVFASRTALAVHSNLRFVAEEEGLFCIDTGAPFAIDGRICSATSIFAALRLFLRLLEAEMGGFSAATFGDYVGLEVSGEPFHGKQEHLIKRYSGGDRIIGDCVAVMLEHLEYTLSIVQIARIMNVSSRQLQRRFATQLGVSPLTIYRSLRLERASQLVQQTSYSMHEIAAATGFGTRSSLVRSFKKQFGMSPTDARAKMF</sequence>
<dbReference type="PANTHER" id="PTHR46796:SF13">
    <property type="entry name" value="HTH-TYPE TRANSCRIPTIONAL ACTIVATOR RHAS"/>
    <property type="match status" value="1"/>
</dbReference>
<keyword evidence="2" id="KW-0238">DNA-binding</keyword>